<dbReference type="STRING" id="144512.A0A0V0TDA5"/>
<evidence type="ECO:0000313" key="3">
    <source>
        <dbReference type="Proteomes" id="UP000055048"/>
    </source>
</evidence>
<comment type="caution">
    <text evidence="2">The sequence shown here is derived from an EMBL/GenBank/DDBJ whole genome shotgun (WGS) entry which is preliminary data.</text>
</comment>
<gene>
    <name evidence="2" type="ORF">T05_13624</name>
</gene>
<dbReference type="GO" id="GO:0004519">
    <property type="term" value="F:endonuclease activity"/>
    <property type="evidence" value="ECO:0007669"/>
    <property type="project" value="UniProtKB-KW"/>
</dbReference>
<keyword evidence="3" id="KW-1185">Reference proteome</keyword>
<dbReference type="EMBL" id="JYDJ01000334">
    <property type="protein sequence ID" value="KRX36971.1"/>
    <property type="molecule type" value="Genomic_DNA"/>
</dbReference>
<feature type="compositionally biased region" description="Low complexity" evidence="1">
    <location>
        <begin position="109"/>
        <end position="124"/>
    </location>
</feature>
<evidence type="ECO:0000313" key="2">
    <source>
        <dbReference type="EMBL" id="KRX36971.1"/>
    </source>
</evidence>
<accession>A0A0V0TDA5</accession>
<proteinExistence type="predicted"/>
<feature type="region of interest" description="Disordered" evidence="1">
    <location>
        <begin position="334"/>
        <end position="372"/>
    </location>
</feature>
<dbReference type="AlphaFoldDB" id="A0A0V0TDA5"/>
<feature type="compositionally biased region" description="Basic and acidic residues" evidence="1">
    <location>
        <begin position="430"/>
        <end position="439"/>
    </location>
</feature>
<evidence type="ECO:0000256" key="1">
    <source>
        <dbReference type="SAM" id="MobiDB-lite"/>
    </source>
</evidence>
<feature type="region of interest" description="Disordered" evidence="1">
    <location>
        <begin position="422"/>
        <end position="446"/>
    </location>
</feature>
<feature type="compositionally biased region" description="Basic and acidic residues" evidence="1">
    <location>
        <begin position="347"/>
        <end position="361"/>
    </location>
</feature>
<sequence>MTEAARRKLFPPGSTRDNSSVELKRHMLDTYSQTICSSKRTSPSEISQKKCLKWDALSGNQRTKWSVVLSSFCVQGTPLRALSAGSGDSRKGTPTGRKERWPDQGCGSSGLTGPPSPGDDGTPSHTITVAHGGAVVSVVPLSAWCRATGGSMDAPAGKLEKTDTRHSGEEPGCTGDLRYELLRSIRQGDRLARPGDDHDGHHRVRIVREPAQAAHPSIGCARIKPIPWEVPLKETGEEGHETDNGDMGAEADLGRTCLVQHLIEIEGAQPVKLRPPPQPPLSQEGSDGLTDPGDAQGGDNRTGCGSLELNGSTGPEEGLLPSVLRRLLQTKRRNARRKLTQTKRRNHPDTGRLKSRRETGRRPRFPRPGALPVPRHAVRTMQRPGDVSALDGDSAEGADGWRHTIDGLSGTLPTRVSSLLKSLTKKGEKRRWGPKEGEGFRPSFPANASEDAIGAVLSQQEEQGQPVEIAFTSRSLSRAERVSVRQEVHGPHRPQLLEMAAEHSRTREAACPLVGTAGVVLFDVVHRPGREQQNVKWTRTRRYWNSAWARKR</sequence>
<dbReference type="GO" id="GO:0003964">
    <property type="term" value="F:RNA-directed DNA polymerase activity"/>
    <property type="evidence" value="ECO:0007669"/>
    <property type="project" value="UniProtKB-KW"/>
</dbReference>
<feature type="compositionally biased region" description="Basic and acidic residues" evidence="1">
    <location>
        <begin position="88"/>
        <end position="102"/>
    </location>
</feature>
<reference evidence="2 3" key="1">
    <citation type="submission" date="2015-01" db="EMBL/GenBank/DDBJ databases">
        <title>Evolution of Trichinella species and genotypes.</title>
        <authorList>
            <person name="Korhonen P.K."/>
            <person name="Edoardo P."/>
            <person name="Giuseppe L.R."/>
            <person name="Gasser R.B."/>
        </authorList>
    </citation>
    <scope>NUCLEOTIDE SEQUENCE [LARGE SCALE GENOMIC DNA]</scope>
    <source>
        <strain evidence="2">ISS417</strain>
    </source>
</reference>
<organism evidence="2 3">
    <name type="scientific">Trichinella murrelli</name>
    <dbReference type="NCBI Taxonomy" id="144512"/>
    <lineage>
        <taxon>Eukaryota</taxon>
        <taxon>Metazoa</taxon>
        <taxon>Ecdysozoa</taxon>
        <taxon>Nematoda</taxon>
        <taxon>Enoplea</taxon>
        <taxon>Dorylaimia</taxon>
        <taxon>Trichinellida</taxon>
        <taxon>Trichinellidae</taxon>
        <taxon>Trichinella</taxon>
    </lineage>
</organism>
<feature type="region of interest" description="Disordered" evidence="1">
    <location>
        <begin position="80"/>
        <end position="127"/>
    </location>
</feature>
<dbReference type="Proteomes" id="UP000055048">
    <property type="component" value="Unassembled WGS sequence"/>
</dbReference>
<feature type="region of interest" description="Disordered" evidence="1">
    <location>
        <begin position="268"/>
        <end position="321"/>
    </location>
</feature>
<protein>
    <submittedName>
        <fullName evidence="2">Uncharacterized protein</fullName>
    </submittedName>
</protein>
<feature type="compositionally biased region" description="Basic and acidic residues" evidence="1">
    <location>
        <begin position="158"/>
        <end position="169"/>
    </location>
</feature>
<dbReference type="GO" id="GO:0016787">
    <property type="term" value="F:hydrolase activity"/>
    <property type="evidence" value="ECO:0007669"/>
    <property type="project" value="UniProtKB-KW"/>
</dbReference>
<feature type="region of interest" description="Disordered" evidence="1">
    <location>
        <begin position="149"/>
        <end position="175"/>
    </location>
</feature>
<feature type="region of interest" description="Disordered" evidence="1">
    <location>
        <begin position="1"/>
        <end position="21"/>
    </location>
</feature>
<name>A0A0V0TDA5_9BILA</name>
<feature type="compositionally biased region" description="Basic residues" evidence="1">
    <location>
        <begin position="334"/>
        <end position="346"/>
    </location>
</feature>